<dbReference type="InterPro" id="IPR000595">
    <property type="entry name" value="cNMP-bd_dom"/>
</dbReference>
<dbReference type="GO" id="GO:0003677">
    <property type="term" value="F:DNA binding"/>
    <property type="evidence" value="ECO:0007669"/>
    <property type="project" value="UniProtKB-KW"/>
</dbReference>
<dbReference type="GO" id="GO:0003700">
    <property type="term" value="F:DNA-binding transcription factor activity"/>
    <property type="evidence" value="ECO:0007669"/>
    <property type="project" value="TreeGrafter"/>
</dbReference>
<dbReference type="InterPro" id="IPR018490">
    <property type="entry name" value="cNMP-bd_dom_sf"/>
</dbReference>
<feature type="domain" description="HTH crp-type" evidence="5">
    <location>
        <begin position="145"/>
        <end position="215"/>
    </location>
</feature>
<dbReference type="CDD" id="cd00038">
    <property type="entry name" value="CAP_ED"/>
    <property type="match status" value="1"/>
</dbReference>
<dbReference type="Gene3D" id="1.10.10.10">
    <property type="entry name" value="Winged helix-like DNA-binding domain superfamily/Winged helix DNA-binding domain"/>
    <property type="match status" value="1"/>
</dbReference>
<dbReference type="InterPro" id="IPR036390">
    <property type="entry name" value="WH_DNA-bd_sf"/>
</dbReference>
<keyword evidence="6" id="KW-0675">Receptor</keyword>
<reference evidence="6 7" key="1">
    <citation type="submission" date="2019-07" db="EMBL/GenBank/DDBJ databases">
        <authorList>
            <person name="Cremers G."/>
        </authorList>
    </citation>
    <scope>NUCLEOTIDE SEQUENCE [LARGE SCALE GENOMIC DNA]</scope>
</reference>
<dbReference type="InterPro" id="IPR050397">
    <property type="entry name" value="Env_Response_Regulators"/>
</dbReference>
<dbReference type="Gene3D" id="2.60.120.10">
    <property type="entry name" value="Jelly Rolls"/>
    <property type="match status" value="1"/>
</dbReference>
<evidence type="ECO:0000313" key="7">
    <source>
        <dbReference type="Proteomes" id="UP000334340"/>
    </source>
</evidence>
<sequence length="221" mass="24486">MLSEQLKAISYFQDLDARALDGIRANAFEVRLEKGHVLFTEGEPAQAMYVVRSGKVKIFKLSPDGREQVLRIAEAGDCFNEVPIFDGGPNPANAQAVEPAALWGIRREGMRRLVEEHPAIAIGFLKAFAGKLRYFTRKVEDLSFRSVTSRVAKHLLEMAEDDGQGGLRLKQQSTQQEMASVVGTAREMVGRAFKALEKEGAITFDRHGVVIVSRAALIRML</sequence>
<keyword evidence="1" id="KW-0805">Transcription regulation</keyword>
<dbReference type="AlphaFoldDB" id="A0A564ZIF4"/>
<feature type="domain" description="Cyclic nucleotide-binding" evidence="4">
    <location>
        <begin position="11"/>
        <end position="114"/>
    </location>
</feature>
<dbReference type="SMART" id="SM00419">
    <property type="entry name" value="HTH_CRP"/>
    <property type="match status" value="1"/>
</dbReference>
<dbReference type="Pfam" id="PF13545">
    <property type="entry name" value="HTH_Crp_2"/>
    <property type="match status" value="1"/>
</dbReference>
<evidence type="ECO:0000256" key="1">
    <source>
        <dbReference type="ARBA" id="ARBA00023015"/>
    </source>
</evidence>
<keyword evidence="3" id="KW-0804">Transcription</keyword>
<dbReference type="PROSITE" id="PS51063">
    <property type="entry name" value="HTH_CRP_2"/>
    <property type="match status" value="1"/>
</dbReference>
<evidence type="ECO:0000313" key="6">
    <source>
        <dbReference type="EMBL" id="VUZ85095.1"/>
    </source>
</evidence>
<organism evidence="6 7">
    <name type="scientific">Candidatus Methylomirabilis lanthanidiphila</name>
    <dbReference type="NCBI Taxonomy" id="2211376"/>
    <lineage>
        <taxon>Bacteria</taxon>
        <taxon>Candidatus Methylomirabilota</taxon>
        <taxon>Candidatus Methylomirabilia</taxon>
        <taxon>Candidatus Methylomirabilales</taxon>
        <taxon>Candidatus Methylomirabilaceae</taxon>
        <taxon>Candidatus Methylomirabilis</taxon>
    </lineage>
</organism>
<proteinExistence type="predicted"/>
<keyword evidence="2" id="KW-0238">DNA-binding</keyword>
<dbReference type="PANTHER" id="PTHR24567:SF74">
    <property type="entry name" value="HTH-TYPE TRANSCRIPTIONAL REGULATOR ARCR"/>
    <property type="match status" value="1"/>
</dbReference>
<dbReference type="Pfam" id="PF00027">
    <property type="entry name" value="cNMP_binding"/>
    <property type="match status" value="1"/>
</dbReference>
<dbReference type="SMART" id="SM00100">
    <property type="entry name" value="cNMP"/>
    <property type="match status" value="1"/>
</dbReference>
<protein>
    <submittedName>
        <fullName evidence="6">cAMP receptor protein</fullName>
    </submittedName>
</protein>
<dbReference type="InterPro" id="IPR012318">
    <property type="entry name" value="HTH_CRP"/>
</dbReference>
<evidence type="ECO:0000256" key="2">
    <source>
        <dbReference type="ARBA" id="ARBA00023125"/>
    </source>
</evidence>
<dbReference type="InterPro" id="IPR014710">
    <property type="entry name" value="RmlC-like_jellyroll"/>
</dbReference>
<dbReference type="PROSITE" id="PS50042">
    <property type="entry name" value="CNMP_BINDING_3"/>
    <property type="match status" value="1"/>
</dbReference>
<accession>A0A564ZIF4</accession>
<dbReference type="GO" id="GO:0005829">
    <property type="term" value="C:cytosol"/>
    <property type="evidence" value="ECO:0007669"/>
    <property type="project" value="TreeGrafter"/>
</dbReference>
<dbReference type="EMBL" id="CABIKM010000022">
    <property type="protein sequence ID" value="VUZ85095.1"/>
    <property type="molecule type" value="Genomic_DNA"/>
</dbReference>
<dbReference type="InterPro" id="IPR036388">
    <property type="entry name" value="WH-like_DNA-bd_sf"/>
</dbReference>
<name>A0A564ZIF4_9BACT</name>
<evidence type="ECO:0000259" key="5">
    <source>
        <dbReference type="PROSITE" id="PS51063"/>
    </source>
</evidence>
<dbReference type="PANTHER" id="PTHR24567">
    <property type="entry name" value="CRP FAMILY TRANSCRIPTIONAL REGULATORY PROTEIN"/>
    <property type="match status" value="1"/>
</dbReference>
<keyword evidence="7" id="KW-1185">Reference proteome</keyword>
<dbReference type="Proteomes" id="UP000334340">
    <property type="component" value="Unassembled WGS sequence"/>
</dbReference>
<evidence type="ECO:0000256" key="3">
    <source>
        <dbReference type="ARBA" id="ARBA00023163"/>
    </source>
</evidence>
<evidence type="ECO:0000259" key="4">
    <source>
        <dbReference type="PROSITE" id="PS50042"/>
    </source>
</evidence>
<dbReference type="SUPFAM" id="SSF51206">
    <property type="entry name" value="cAMP-binding domain-like"/>
    <property type="match status" value="1"/>
</dbReference>
<gene>
    <name evidence="6" type="primary">crp</name>
    <name evidence="6" type="ORF">MELA_01471</name>
</gene>
<dbReference type="SUPFAM" id="SSF46785">
    <property type="entry name" value="Winged helix' DNA-binding domain"/>
    <property type="match status" value="1"/>
</dbReference>